<proteinExistence type="predicted"/>
<feature type="domain" description="Ice-binding protein C-terminal" evidence="1">
    <location>
        <begin position="191"/>
        <end position="213"/>
    </location>
</feature>
<evidence type="ECO:0000259" key="1">
    <source>
        <dbReference type="Pfam" id="PF07589"/>
    </source>
</evidence>
<dbReference type="Pfam" id="PF07589">
    <property type="entry name" value="PEP-CTERM"/>
    <property type="match status" value="1"/>
</dbReference>
<reference evidence="2" key="1">
    <citation type="submission" date="2019-03" db="EMBL/GenBank/DDBJ databases">
        <authorList>
            <person name="Hao L."/>
        </authorList>
    </citation>
    <scope>NUCLEOTIDE SEQUENCE</scope>
</reference>
<protein>
    <recommendedName>
        <fullName evidence="1">Ice-binding protein C-terminal domain-containing protein</fullName>
    </recommendedName>
</protein>
<accession>A0A485M5Y8</accession>
<dbReference type="EMBL" id="CAADRM010000144">
    <property type="protein sequence ID" value="VFU18128.1"/>
    <property type="molecule type" value="Genomic_DNA"/>
</dbReference>
<name>A0A485M5Y8_9ZZZZ</name>
<organism evidence="2">
    <name type="scientific">anaerobic digester metagenome</name>
    <dbReference type="NCBI Taxonomy" id="1263854"/>
    <lineage>
        <taxon>unclassified sequences</taxon>
        <taxon>metagenomes</taxon>
        <taxon>ecological metagenomes</taxon>
    </lineage>
</organism>
<evidence type="ECO:0000313" key="2">
    <source>
        <dbReference type="EMBL" id="VFU18128.1"/>
    </source>
</evidence>
<gene>
    <name evidence="2" type="ORF">SCFA_770021</name>
</gene>
<dbReference type="InterPro" id="IPR013424">
    <property type="entry name" value="Ice-binding_C"/>
</dbReference>
<dbReference type="AlphaFoldDB" id="A0A485M5Y8"/>
<dbReference type="NCBIfam" id="TIGR02595">
    <property type="entry name" value="PEP_CTERM"/>
    <property type="match status" value="1"/>
</dbReference>
<sequence length="216" mass="23684">MKYILHAIRGIVFVLLCSMPAWTCTITYDFENIPAGFYTEDQFNSFFEGIRFDNVNVMNDEDDGFLVTAVDSFNPSLGPDFSGHVVRNDPYNVAANSTKVYFDTPTDYVSITMGDSGYDEDWLHLYAYDSSGWQVGSAVVINPWDSYAGVTLSIQTVLPVISSIEFFGPSAISNNSILWDNLTIGGGQGSPVPEPATFLLLGAGLLGLAGVRRKMR</sequence>